<dbReference type="PANTHER" id="PTHR22930">
    <property type="match status" value="1"/>
</dbReference>
<comment type="cofactor">
    <cofactor evidence="1">
        <name>a divalent metal cation</name>
        <dbReference type="ChEBI" id="CHEBI:60240"/>
    </cofactor>
</comment>
<dbReference type="VEuPathDB" id="VectorBase:MDOMA2_018981"/>
<evidence type="ECO:0000256" key="5">
    <source>
        <dbReference type="ARBA" id="ARBA00022723"/>
    </source>
</evidence>
<protein>
    <submittedName>
        <fullName evidence="11">Nuclease HARBI1</fullName>
    </submittedName>
</protein>
<sequence length="403" mass="46470">MKLTTDKKIKVVSSIIAIISVVKKRRKQPKIKMKRIRKVWSHDWLLQRDYGLGLASMVIDEMRLEDPDAFNDFARMTWPTFSELLEKVSPIITKQNTLMRESISSSARLLLTIRHLATGENYTQLAYGFRISKAAISIIVPETINAIYWVLKDEFFKVPRTADEWKIIANDFEKKWNFPFCLGALDGKHIAIKNKADYGSLYYNYRGFHSVIFTAVVDANYNFLHINIASNERANDTAIFTESFCDEIPKNIYGFPPDDYLEGSKKKVPFVFVADDAFQLSPRVLKPYEKRLSNANKIFNNRLNRARSVAENAIGMLANKFQIIQKELDLPIDRVEKLVLASSALHNFILQRDGLDSQLIESWREEVSLTDLQICQSNRSGDEGRMVRNTFAEYFNKQNDAVQ</sequence>
<evidence type="ECO:0000256" key="1">
    <source>
        <dbReference type="ARBA" id="ARBA00001968"/>
    </source>
</evidence>
<dbReference type="InterPro" id="IPR027806">
    <property type="entry name" value="HARBI1_dom"/>
</dbReference>
<evidence type="ECO:0000256" key="6">
    <source>
        <dbReference type="ARBA" id="ARBA00022801"/>
    </source>
</evidence>
<dbReference type="GO" id="GO:0046872">
    <property type="term" value="F:metal ion binding"/>
    <property type="evidence" value="ECO:0007669"/>
    <property type="project" value="UniProtKB-KW"/>
</dbReference>
<dbReference type="PANTHER" id="PTHR22930:SF269">
    <property type="entry name" value="NUCLEASE HARBI1-LIKE PROTEIN"/>
    <property type="match status" value="1"/>
</dbReference>
<dbReference type="EnsemblMetazoa" id="MDOA010400-RB">
    <property type="protein sequence ID" value="MDOA010400-PB"/>
    <property type="gene ID" value="MDOA010400"/>
</dbReference>
<keyword evidence="7" id="KW-0539">Nucleus</keyword>
<dbReference type="InterPro" id="IPR045249">
    <property type="entry name" value="HARBI1-like"/>
</dbReference>
<gene>
    <name evidence="9" type="primary">101897733</name>
    <name evidence="11" type="synonym">LOC101897733</name>
</gene>
<evidence type="ECO:0000256" key="3">
    <source>
        <dbReference type="ARBA" id="ARBA00006958"/>
    </source>
</evidence>
<reference evidence="11" key="2">
    <citation type="submission" date="2025-04" db="UniProtKB">
        <authorList>
            <consortium name="RefSeq"/>
        </authorList>
    </citation>
    <scope>IDENTIFICATION</scope>
    <source>
        <strain evidence="11">Aabys</strain>
    </source>
</reference>
<feature type="domain" description="DDE Tnp4" evidence="8">
    <location>
        <begin position="185"/>
        <end position="347"/>
    </location>
</feature>
<dbReference type="Pfam" id="PF13359">
    <property type="entry name" value="DDE_Tnp_4"/>
    <property type="match status" value="1"/>
</dbReference>
<dbReference type="VEuPathDB" id="VectorBase:MDOA010400"/>
<dbReference type="AlphaFoldDB" id="A0A1I8N0Y4"/>
<dbReference type="GO" id="GO:0016787">
    <property type="term" value="F:hydrolase activity"/>
    <property type="evidence" value="ECO:0007669"/>
    <property type="project" value="UniProtKB-KW"/>
</dbReference>
<evidence type="ECO:0000259" key="8">
    <source>
        <dbReference type="Pfam" id="PF13359"/>
    </source>
</evidence>
<comment type="subcellular location">
    <subcellularLocation>
        <location evidence="2">Nucleus</location>
    </subcellularLocation>
</comment>
<reference evidence="9" key="1">
    <citation type="submission" date="2020-05" db="UniProtKB">
        <authorList>
            <consortium name="EnsemblMetazoa"/>
        </authorList>
    </citation>
    <scope>IDENTIFICATION</scope>
    <source>
        <strain evidence="9">Aabys</strain>
    </source>
</reference>
<dbReference type="KEGG" id="mde:101897733"/>
<evidence type="ECO:0000256" key="7">
    <source>
        <dbReference type="ARBA" id="ARBA00023242"/>
    </source>
</evidence>
<keyword evidence="4" id="KW-0540">Nuclease</keyword>
<evidence type="ECO:0000313" key="10">
    <source>
        <dbReference type="Proteomes" id="UP001652621"/>
    </source>
</evidence>
<dbReference type="RefSeq" id="XP_011290287.1">
    <property type="nucleotide sequence ID" value="XM_011291985.2"/>
</dbReference>
<dbReference type="GeneID" id="101897733"/>
<evidence type="ECO:0000256" key="2">
    <source>
        <dbReference type="ARBA" id="ARBA00004123"/>
    </source>
</evidence>
<accession>A0A1I8N0Y4</accession>
<dbReference type="STRING" id="7370.A0A1I8N0Y4"/>
<dbReference type="GO" id="GO:0004518">
    <property type="term" value="F:nuclease activity"/>
    <property type="evidence" value="ECO:0007669"/>
    <property type="project" value="UniProtKB-KW"/>
</dbReference>
<proteinExistence type="inferred from homology"/>
<dbReference type="OrthoDB" id="1681765at2759"/>
<dbReference type="Proteomes" id="UP001652621">
    <property type="component" value="Unplaced"/>
</dbReference>
<keyword evidence="6" id="KW-0378">Hydrolase</keyword>
<organism evidence="9">
    <name type="scientific">Musca domestica</name>
    <name type="common">House fly</name>
    <dbReference type="NCBI Taxonomy" id="7370"/>
    <lineage>
        <taxon>Eukaryota</taxon>
        <taxon>Metazoa</taxon>
        <taxon>Ecdysozoa</taxon>
        <taxon>Arthropoda</taxon>
        <taxon>Hexapoda</taxon>
        <taxon>Insecta</taxon>
        <taxon>Pterygota</taxon>
        <taxon>Neoptera</taxon>
        <taxon>Endopterygota</taxon>
        <taxon>Diptera</taxon>
        <taxon>Brachycera</taxon>
        <taxon>Muscomorpha</taxon>
        <taxon>Muscoidea</taxon>
        <taxon>Muscidae</taxon>
        <taxon>Musca</taxon>
    </lineage>
</organism>
<name>A0A1I8N0Y4_MUSDO</name>
<dbReference type="GO" id="GO:0005634">
    <property type="term" value="C:nucleus"/>
    <property type="evidence" value="ECO:0007669"/>
    <property type="project" value="UniProtKB-SubCell"/>
</dbReference>
<comment type="similarity">
    <text evidence="3">Belongs to the HARBI1 family.</text>
</comment>
<evidence type="ECO:0000313" key="9">
    <source>
        <dbReference type="EnsemblMetazoa" id="MDOA010400-PB"/>
    </source>
</evidence>
<evidence type="ECO:0000313" key="11">
    <source>
        <dbReference type="RefSeq" id="XP_011290287.1"/>
    </source>
</evidence>
<keyword evidence="5" id="KW-0479">Metal-binding</keyword>
<keyword evidence="10" id="KW-1185">Reference proteome</keyword>
<evidence type="ECO:0000256" key="4">
    <source>
        <dbReference type="ARBA" id="ARBA00022722"/>
    </source>
</evidence>